<dbReference type="EMBL" id="NXIC01000003">
    <property type="protein sequence ID" value="RXI25864.1"/>
    <property type="molecule type" value="Genomic_DNA"/>
</dbReference>
<protein>
    <recommendedName>
        <fullName evidence="6">Septum formation initiator</fullName>
    </recommendedName>
</protein>
<reference evidence="2 4" key="2">
    <citation type="submission" date="2018-08" db="EMBL/GenBank/DDBJ databases">
        <title>Complete genome of the Arcobacter skirrowii type strain LMG 6621.</title>
        <authorList>
            <person name="Miller W.G."/>
            <person name="Yee E."/>
            <person name="Bono J.L."/>
        </authorList>
    </citation>
    <scope>NUCLEOTIDE SEQUENCE [LARGE SCALE GENOMIC DNA]</scope>
    <source>
        <strain evidence="2 4">CCUG 10374</strain>
    </source>
</reference>
<dbReference type="GeneID" id="61750994"/>
<accession>A0AAD0WNL7</accession>
<evidence type="ECO:0000313" key="3">
    <source>
        <dbReference type="EMBL" id="RXI25864.1"/>
    </source>
</evidence>
<dbReference type="Proteomes" id="UP000262029">
    <property type="component" value="Chromosome"/>
</dbReference>
<reference evidence="3 5" key="1">
    <citation type="submission" date="2017-09" db="EMBL/GenBank/DDBJ databases">
        <title>Genomics of the genus Arcobacter.</title>
        <authorList>
            <person name="Perez-Cataluna A."/>
            <person name="Figueras M.J."/>
            <person name="Salas-Masso N."/>
        </authorList>
    </citation>
    <scope>NUCLEOTIDE SEQUENCE [LARGE SCALE GENOMIC DNA]</scope>
    <source>
        <strain evidence="3 5">LMG 6621</strain>
    </source>
</reference>
<keyword evidence="5" id="KW-1185">Reference proteome</keyword>
<name>A0AAD0WNL7_9BACT</name>
<evidence type="ECO:0000313" key="4">
    <source>
        <dbReference type="Proteomes" id="UP000262029"/>
    </source>
</evidence>
<evidence type="ECO:0000313" key="2">
    <source>
        <dbReference type="EMBL" id="AXX85048.1"/>
    </source>
</evidence>
<organism evidence="2 4">
    <name type="scientific">Aliarcobacter skirrowii CCUG 10374</name>
    <dbReference type="NCBI Taxonomy" id="1032239"/>
    <lineage>
        <taxon>Bacteria</taxon>
        <taxon>Pseudomonadati</taxon>
        <taxon>Campylobacterota</taxon>
        <taxon>Epsilonproteobacteria</taxon>
        <taxon>Campylobacterales</taxon>
        <taxon>Arcobacteraceae</taxon>
        <taxon>Aliarcobacter</taxon>
    </lineage>
</organism>
<evidence type="ECO:0000256" key="1">
    <source>
        <dbReference type="SAM" id="Phobius"/>
    </source>
</evidence>
<dbReference type="AlphaFoldDB" id="A0AAD0WNL7"/>
<keyword evidence="1" id="KW-0812">Transmembrane</keyword>
<keyword evidence="1" id="KW-1133">Transmembrane helix</keyword>
<dbReference type="RefSeq" id="WP_066161517.1">
    <property type="nucleotide sequence ID" value="NZ_CP032099.1"/>
</dbReference>
<dbReference type="Proteomes" id="UP000290580">
    <property type="component" value="Unassembled WGS sequence"/>
</dbReference>
<dbReference type="EMBL" id="CP032099">
    <property type="protein sequence ID" value="AXX85048.1"/>
    <property type="molecule type" value="Genomic_DNA"/>
</dbReference>
<evidence type="ECO:0008006" key="6">
    <source>
        <dbReference type="Google" id="ProtNLM"/>
    </source>
</evidence>
<proteinExistence type="predicted"/>
<feature type="transmembrane region" description="Helical" evidence="1">
    <location>
        <begin position="12"/>
        <end position="30"/>
    </location>
</feature>
<gene>
    <name evidence="2" type="ORF">ASKIR_1243</name>
    <name evidence="3" type="ORF">CP959_06065</name>
</gene>
<evidence type="ECO:0000313" key="5">
    <source>
        <dbReference type="Proteomes" id="UP000290580"/>
    </source>
</evidence>
<sequence length="84" mass="10035">MISLNSKNSLKIAYLIFFLSILIFFPRIYVKNNIYYTSKDINRLYAHYVALKEENSFLSMQLEELKFKNQVLDSMIVNPLFDEE</sequence>
<keyword evidence="1" id="KW-0472">Membrane</keyword>